<dbReference type="SUPFAM" id="SSF52540">
    <property type="entry name" value="P-loop containing nucleoside triphosphate hydrolases"/>
    <property type="match status" value="1"/>
</dbReference>
<accession>A0A371NPW8</accession>
<evidence type="ECO:0000256" key="1">
    <source>
        <dbReference type="ARBA" id="ARBA00005417"/>
    </source>
</evidence>
<evidence type="ECO:0000313" key="7">
    <source>
        <dbReference type="EMBL" id="REJ04232.1"/>
    </source>
</evidence>
<keyword evidence="4 7" id="KW-0067">ATP-binding</keyword>
<sequence>MEDEETCALAVEDVVKVYRAHRSEVRAVDGVSFRIGPGTTFGLVGESGSGKSTVARCALHLVTPTSGRSLVRGQDPARVRGRALRRLRAGTGMVFQNPMAAFDPRMRVRDSIAEPLRTHLRLSGAEIRRRVDELLDEVGLAATHGDRLPHQLSGGQCQRAGVARAIATGPRLVVLDEPTSALDVSVQAQVLNLLQRLKHERALSYLLISHDLDVVRYMSDEVGVMRQGSIVESGPAATVLSAPSHDYTRRLLAAMPPTPGAPGLPTGSDERRILL</sequence>
<dbReference type="AlphaFoldDB" id="A0A371NPW8"/>
<comment type="caution">
    <text evidence="7">The sequence shown here is derived from an EMBL/GenBank/DDBJ whole genome shotgun (WGS) entry which is preliminary data.</text>
</comment>
<dbReference type="PANTHER" id="PTHR43776:SF7">
    <property type="entry name" value="D,D-DIPEPTIDE TRANSPORT ATP-BINDING PROTEIN DDPF-RELATED"/>
    <property type="match status" value="1"/>
</dbReference>
<evidence type="ECO:0000256" key="5">
    <source>
        <dbReference type="SAM" id="MobiDB-lite"/>
    </source>
</evidence>
<evidence type="ECO:0000256" key="4">
    <source>
        <dbReference type="ARBA" id="ARBA00022840"/>
    </source>
</evidence>
<keyword evidence="3" id="KW-0547">Nucleotide-binding</keyword>
<evidence type="ECO:0000256" key="3">
    <source>
        <dbReference type="ARBA" id="ARBA00022741"/>
    </source>
</evidence>
<dbReference type="Gene3D" id="3.40.50.300">
    <property type="entry name" value="P-loop containing nucleotide triphosphate hydrolases"/>
    <property type="match status" value="1"/>
</dbReference>
<dbReference type="PANTHER" id="PTHR43776">
    <property type="entry name" value="TRANSPORT ATP-BINDING PROTEIN"/>
    <property type="match status" value="1"/>
</dbReference>
<dbReference type="Pfam" id="PF00005">
    <property type="entry name" value="ABC_tran"/>
    <property type="match status" value="1"/>
</dbReference>
<dbReference type="InterPro" id="IPR050319">
    <property type="entry name" value="ABC_transp_ATP-bind"/>
</dbReference>
<proteinExistence type="inferred from homology"/>
<dbReference type="SMART" id="SM00382">
    <property type="entry name" value="AAA"/>
    <property type="match status" value="1"/>
</dbReference>
<organism evidence="7 8">
    <name type="scientific">Microbacterium bovistercoris</name>
    <dbReference type="NCBI Taxonomy" id="2293570"/>
    <lineage>
        <taxon>Bacteria</taxon>
        <taxon>Bacillati</taxon>
        <taxon>Actinomycetota</taxon>
        <taxon>Actinomycetes</taxon>
        <taxon>Micrococcales</taxon>
        <taxon>Microbacteriaceae</taxon>
        <taxon>Microbacterium</taxon>
    </lineage>
</organism>
<evidence type="ECO:0000256" key="2">
    <source>
        <dbReference type="ARBA" id="ARBA00022448"/>
    </source>
</evidence>
<dbReference type="PROSITE" id="PS50893">
    <property type="entry name" value="ABC_TRANSPORTER_2"/>
    <property type="match status" value="1"/>
</dbReference>
<feature type="region of interest" description="Disordered" evidence="5">
    <location>
        <begin position="255"/>
        <end position="275"/>
    </location>
</feature>
<dbReference type="GO" id="GO:0005524">
    <property type="term" value="F:ATP binding"/>
    <property type="evidence" value="ECO:0007669"/>
    <property type="project" value="UniProtKB-KW"/>
</dbReference>
<dbReference type="InterPro" id="IPR003439">
    <property type="entry name" value="ABC_transporter-like_ATP-bd"/>
</dbReference>
<dbReference type="InterPro" id="IPR017871">
    <property type="entry name" value="ABC_transporter-like_CS"/>
</dbReference>
<reference evidence="7 8" key="1">
    <citation type="submission" date="2018-08" db="EMBL/GenBank/DDBJ databases">
        <title>Isolation, diversity and antifungal activity of Actinobacteria from cow dung.</title>
        <authorList>
            <person name="Ling L."/>
        </authorList>
    </citation>
    <scope>NUCLEOTIDE SEQUENCE [LARGE SCALE GENOMIC DNA]</scope>
    <source>
        <strain evidence="7 8">NEAU-LLE</strain>
    </source>
</reference>
<dbReference type="RefSeq" id="WP_116243174.1">
    <property type="nucleotide sequence ID" value="NZ_QUAB01000047.1"/>
</dbReference>
<dbReference type="Proteomes" id="UP000262172">
    <property type="component" value="Unassembled WGS sequence"/>
</dbReference>
<feature type="domain" description="ABC transporter" evidence="6">
    <location>
        <begin position="9"/>
        <end position="252"/>
    </location>
</feature>
<dbReference type="InterPro" id="IPR027417">
    <property type="entry name" value="P-loop_NTPase"/>
</dbReference>
<name>A0A371NPW8_9MICO</name>
<dbReference type="CDD" id="cd03257">
    <property type="entry name" value="ABC_NikE_OppD_transporters"/>
    <property type="match status" value="1"/>
</dbReference>
<keyword evidence="2" id="KW-0813">Transport</keyword>
<evidence type="ECO:0000259" key="6">
    <source>
        <dbReference type="PROSITE" id="PS50893"/>
    </source>
</evidence>
<protein>
    <submittedName>
        <fullName evidence="7">ABC transporter ATP-binding protein</fullName>
    </submittedName>
</protein>
<dbReference type="EMBL" id="QUAB01000047">
    <property type="protein sequence ID" value="REJ04232.1"/>
    <property type="molecule type" value="Genomic_DNA"/>
</dbReference>
<dbReference type="OrthoDB" id="8481147at2"/>
<dbReference type="InterPro" id="IPR003593">
    <property type="entry name" value="AAA+_ATPase"/>
</dbReference>
<dbReference type="GO" id="GO:0055085">
    <property type="term" value="P:transmembrane transport"/>
    <property type="evidence" value="ECO:0007669"/>
    <property type="project" value="UniProtKB-ARBA"/>
</dbReference>
<keyword evidence="8" id="KW-1185">Reference proteome</keyword>
<evidence type="ECO:0000313" key="8">
    <source>
        <dbReference type="Proteomes" id="UP000262172"/>
    </source>
</evidence>
<dbReference type="PROSITE" id="PS00211">
    <property type="entry name" value="ABC_TRANSPORTER_1"/>
    <property type="match status" value="1"/>
</dbReference>
<dbReference type="GO" id="GO:0016887">
    <property type="term" value="F:ATP hydrolysis activity"/>
    <property type="evidence" value="ECO:0007669"/>
    <property type="project" value="InterPro"/>
</dbReference>
<gene>
    <name evidence="7" type="ORF">DY023_15110</name>
</gene>
<comment type="similarity">
    <text evidence="1">Belongs to the ABC transporter superfamily.</text>
</comment>